<organism evidence="5">
    <name type="scientific">mine drainage metagenome</name>
    <dbReference type="NCBI Taxonomy" id="410659"/>
    <lineage>
        <taxon>unclassified sequences</taxon>
        <taxon>metagenomes</taxon>
        <taxon>ecological metagenomes</taxon>
    </lineage>
</organism>
<proteinExistence type="inferred from homology"/>
<dbReference type="GO" id="GO:0006412">
    <property type="term" value="P:translation"/>
    <property type="evidence" value="ECO:0007669"/>
    <property type="project" value="InterPro"/>
</dbReference>
<accession>T1AWA5</accession>
<comment type="similarity">
    <text evidence="1">Belongs to the eukaryotic ribosomal protein eL31 family.</text>
</comment>
<dbReference type="EMBL" id="AUZZ01002405">
    <property type="protein sequence ID" value="EQD60613.1"/>
    <property type="molecule type" value="Genomic_DNA"/>
</dbReference>
<gene>
    <name evidence="5" type="ORF">B2A_03597</name>
</gene>
<evidence type="ECO:0000256" key="3">
    <source>
        <dbReference type="ARBA" id="ARBA00023274"/>
    </source>
</evidence>
<dbReference type="GO" id="GO:0005840">
    <property type="term" value="C:ribosome"/>
    <property type="evidence" value="ECO:0007669"/>
    <property type="project" value="UniProtKB-KW"/>
</dbReference>
<keyword evidence="2" id="KW-0689">Ribosomal protein</keyword>
<dbReference type="SUPFAM" id="SSF54575">
    <property type="entry name" value="Ribosomal protein L31e"/>
    <property type="match status" value="1"/>
</dbReference>
<dbReference type="GO" id="GO:1990904">
    <property type="term" value="C:ribonucleoprotein complex"/>
    <property type="evidence" value="ECO:0007669"/>
    <property type="project" value="UniProtKB-KW"/>
</dbReference>
<reference evidence="5" key="1">
    <citation type="submission" date="2013-08" db="EMBL/GenBank/DDBJ databases">
        <authorList>
            <person name="Mendez C."/>
            <person name="Richter M."/>
            <person name="Ferrer M."/>
            <person name="Sanchez J."/>
        </authorList>
    </citation>
    <scope>NUCLEOTIDE SEQUENCE</scope>
</reference>
<evidence type="ECO:0000313" key="5">
    <source>
        <dbReference type="EMBL" id="EQD60613.1"/>
    </source>
</evidence>
<sequence length="129" mass="14702">MSEMAERLITINIRRYLAMQPRTKRVKRAARYVRERAAHYMKMDPGNVTISKDLNNRLVKYYSKKMVPVKLSAKIDNGKAVLNEFSAAKPAEPKKEEKAGKGKQQEAKKEPTTATQTKAKPAHTETKKD</sequence>
<dbReference type="Gene3D" id="3.10.440.10">
    <property type="match status" value="1"/>
</dbReference>
<dbReference type="InterPro" id="IPR023621">
    <property type="entry name" value="Ribosomal_eL31_dom_sf"/>
</dbReference>
<dbReference type="SMART" id="SM01380">
    <property type="entry name" value="Ribosomal_L31e"/>
    <property type="match status" value="1"/>
</dbReference>
<keyword evidence="3" id="KW-0687">Ribonucleoprotein</keyword>
<evidence type="ECO:0000256" key="2">
    <source>
        <dbReference type="ARBA" id="ARBA00022980"/>
    </source>
</evidence>
<name>T1AWA5_9ZZZZ</name>
<dbReference type="AlphaFoldDB" id="T1AWA5"/>
<protein>
    <recommendedName>
        <fullName evidence="6">50S ribosomal protein L31e</fullName>
    </recommendedName>
</protein>
<evidence type="ECO:0008006" key="6">
    <source>
        <dbReference type="Google" id="ProtNLM"/>
    </source>
</evidence>
<feature type="region of interest" description="Disordered" evidence="4">
    <location>
        <begin position="86"/>
        <end position="129"/>
    </location>
</feature>
<dbReference type="GO" id="GO:0003735">
    <property type="term" value="F:structural constituent of ribosome"/>
    <property type="evidence" value="ECO:0007669"/>
    <property type="project" value="InterPro"/>
</dbReference>
<feature type="compositionally biased region" description="Basic and acidic residues" evidence="4">
    <location>
        <begin position="91"/>
        <end position="111"/>
    </location>
</feature>
<reference evidence="5" key="2">
    <citation type="journal article" date="2014" name="ISME J.">
        <title>Microbial stratification in low pH oxic and suboxic macroscopic growths along an acid mine drainage.</title>
        <authorList>
            <person name="Mendez-Garcia C."/>
            <person name="Mesa V."/>
            <person name="Sprenger R.R."/>
            <person name="Richter M."/>
            <person name="Diez M.S."/>
            <person name="Solano J."/>
            <person name="Bargiela R."/>
            <person name="Golyshina O.V."/>
            <person name="Manteca A."/>
            <person name="Ramos J.L."/>
            <person name="Gallego J.R."/>
            <person name="Llorente I."/>
            <person name="Martins Dos Santos V.A."/>
            <person name="Jensen O.N."/>
            <person name="Pelaez A.I."/>
            <person name="Sanchez J."/>
            <person name="Ferrer M."/>
        </authorList>
    </citation>
    <scope>NUCLEOTIDE SEQUENCE</scope>
</reference>
<dbReference type="InterPro" id="IPR000054">
    <property type="entry name" value="Ribosomal_eL31"/>
</dbReference>
<evidence type="ECO:0000256" key="4">
    <source>
        <dbReference type="SAM" id="MobiDB-lite"/>
    </source>
</evidence>
<comment type="caution">
    <text evidence="5">The sequence shown here is derived from an EMBL/GenBank/DDBJ whole genome shotgun (WGS) entry which is preliminary data.</text>
</comment>
<evidence type="ECO:0000256" key="1">
    <source>
        <dbReference type="ARBA" id="ARBA00010808"/>
    </source>
</evidence>